<feature type="compositionally biased region" description="Acidic residues" evidence="6">
    <location>
        <begin position="298"/>
        <end position="307"/>
    </location>
</feature>
<evidence type="ECO:0000256" key="6">
    <source>
        <dbReference type="SAM" id="MobiDB-lite"/>
    </source>
</evidence>
<sequence>MRSSVCLGAMAPLFSLLVPLSALAAGVDKTHGVAPNLLSHYVPLKTASSPGTWKCLDGSKEILWSSVNDDYCDCPDGSDEPGTGACPNSTLYCINEGHIGSSIPASRVNDGLCEAECCDGSDELPGVCPNVCKEVGEAYRKVQEEQRKIRKKGSKIRSSYISFAQKEKKRLEGVIETSTQEIAVREKEVERLRDLVEQSESLSAAALEHRKASPLYETLIAHSNALKSLQREHKKHLEREKELGNILDALRTGYNPNYQDMAVLEAVRGWESLAGLPHINDVGKEEEESDEGAVVKAEEEEEEMDDDEWTAEELEKDLDNLLKTDYVSLLLEHDKHVNSPMTESILFELSSYLPDSLVPQYEAFRDTLVSWLQMLGVIRGGVAQENAGEDSKLRQKLNDAEHSLRQANDEKRKAEKDLNELFDREHYGAEGEWKKLEKTCLEKEVGDYTYEVCLFDEARQKPNKGGQTFSLGKFRSWNPDVQPDDPAYYTKQVYNAGAKCWNGPNRSVMLLLSCGTENTIHTVAEPEKCEYHFTGTSPALCLPLAETAEGKKDEL</sequence>
<dbReference type="GO" id="GO:0006491">
    <property type="term" value="P:N-glycan processing"/>
    <property type="evidence" value="ECO:0007669"/>
    <property type="project" value="TreeGrafter"/>
</dbReference>
<dbReference type="STRING" id="5364.A0A5C3NFR7"/>
<feature type="coiled-coil region" evidence="5">
    <location>
        <begin position="161"/>
        <end position="195"/>
    </location>
</feature>
<evidence type="ECO:0000259" key="8">
    <source>
        <dbReference type="PROSITE" id="PS51914"/>
    </source>
</evidence>
<evidence type="ECO:0000256" key="3">
    <source>
        <dbReference type="ARBA" id="ARBA00022824"/>
    </source>
</evidence>
<dbReference type="InterPro" id="IPR039794">
    <property type="entry name" value="Gtb1-like"/>
</dbReference>
<accession>A0A5C3NFR7</accession>
<dbReference type="OrthoDB" id="28322at2759"/>
<protein>
    <recommendedName>
        <fullName evidence="1">Glucosidase 2 subunit beta</fullName>
    </recommendedName>
</protein>
<dbReference type="Gene3D" id="2.70.130.10">
    <property type="entry name" value="Mannose-6-phosphate receptor binding domain"/>
    <property type="match status" value="1"/>
</dbReference>
<keyword evidence="10" id="KW-1185">Reference proteome</keyword>
<dbReference type="SUPFAM" id="SSF50911">
    <property type="entry name" value="Mannose 6-phosphate receptor domain"/>
    <property type="match status" value="1"/>
</dbReference>
<keyword evidence="5" id="KW-0175">Coiled coil</keyword>
<feature type="coiled-coil region" evidence="5">
    <location>
        <begin position="390"/>
        <end position="424"/>
    </location>
</feature>
<reference evidence="9 10" key="1">
    <citation type="journal article" date="2019" name="Nat. Ecol. Evol.">
        <title>Megaphylogeny resolves global patterns of mushroom evolution.</title>
        <authorList>
            <person name="Varga T."/>
            <person name="Krizsan K."/>
            <person name="Foldi C."/>
            <person name="Dima B."/>
            <person name="Sanchez-Garcia M."/>
            <person name="Sanchez-Ramirez S."/>
            <person name="Szollosi G.J."/>
            <person name="Szarkandi J.G."/>
            <person name="Papp V."/>
            <person name="Albert L."/>
            <person name="Andreopoulos W."/>
            <person name="Angelini C."/>
            <person name="Antonin V."/>
            <person name="Barry K.W."/>
            <person name="Bougher N.L."/>
            <person name="Buchanan P."/>
            <person name="Buyck B."/>
            <person name="Bense V."/>
            <person name="Catcheside P."/>
            <person name="Chovatia M."/>
            <person name="Cooper J."/>
            <person name="Damon W."/>
            <person name="Desjardin D."/>
            <person name="Finy P."/>
            <person name="Geml J."/>
            <person name="Haridas S."/>
            <person name="Hughes K."/>
            <person name="Justo A."/>
            <person name="Karasinski D."/>
            <person name="Kautmanova I."/>
            <person name="Kiss B."/>
            <person name="Kocsube S."/>
            <person name="Kotiranta H."/>
            <person name="LaButti K.M."/>
            <person name="Lechner B.E."/>
            <person name="Liimatainen K."/>
            <person name="Lipzen A."/>
            <person name="Lukacs Z."/>
            <person name="Mihaltcheva S."/>
            <person name="Morgado L.N."/>
            <person name="Niskanen T."/>
            <person name="Noordeloos M.E."/>
            <person name="Ohm R.A."/>
            <person name="Ortiz-Santana B."/>
            <person name="Ovrebo C."/>
            <person name="Racz N."/>
            <person name="Riley R."/>
            <person name="Savchenko A."/>
            <person name="Shiryaev A."/>
            <person name="Soop K."/>
            <person name="Spirin V."/>
            <person name="Szebenyi C."/>
            <person name="Tomsovsky M."/>
            <person name="Tulloss R.E."/>
            <person name="Uehling J."/>
            <person name="Grigoriev I.V."/>
            <person name="Vagvolgyi C."/>
            <person name="Papp T."/>
            <person name="Martin F.M."/>
            <person name="Miettinen O."/>
            <person name="Hibbett D.S."/>
            <person name="Nagy L.G."/>
        </authorList>
    </citation>
    <scope>NUCLEOTIDE SEQUENCE [LARGE SCALE GENOMIC DNA]</scope>
    <source>
        <strain evidence="9 10">OMC1185</strain>
    </source>
</reference>
<dbReference type="PANTHER" id="PTHR12630">
    <property type="entry name" value="N-LINKED OLIGOSACCHARIDE PROCESSING"/>
    <property type="match status" value="1"/>
</dbReference>
<dbReference type="InterPro" id="IPR036607">
    <property type="entry name" value="PRKCSH"/>
</dbReference>
<keyword evidence="3" id="KW-0256">Endoplasmic reticulum</keyword>
<evidence type="ECO:0000256" key="5">
    <source>
        <dbReference type="SAM" id="Coils"/>
    </source>
</evidence>
<feature type="chain" id="PRO_5023070635" description="Glucosidase 2 subunit beta" evidence="7">
    <location>
        <begin position="25"/>
        <end position="555"/>
    </location>
</feature>
<gene>
    <name evidence="9" type="ORF">OE88DRAFT_1716755</name>
</gene>
<dbReference type="InterPro" id="IPR028146">
    <property type="entry name" value="PRKCSH_N"/>
</dbReference>
<dbReference type="AlphaFoldDB" id="A0A5C3NFR7"/>
<feature type="signal peptide" evidence="7">
    <location>
        <begin position="1"/>
        <end position="24"/>
    </location>
</feature>
<keyword evidence="4" id="KW-1015">Disulfide bond</keyword>
<proteinExistence type="predicted"/>
<dbReference type="Pfam" id="PF13015">
    <property type="entry name" value="PRKCSH_1"/>
    <property type="match status" value="1"/>
</dbReference>
<name>A0A5C3NFR7_9AGAM</name>
<dbReference type="InterPro" id="IPR009011">
    <property type="entry name" value="Man6P_isomerase_rcpt-bd_dom_sf"/>
</dbReference>
<evidence type="ECO:0000256" key="4">
    <source>
        <dbReference type="ARBA" id="ARBA00023157"/>
    </source>
</evidence>
<feature type="region of interest" description="Disordered" evidence="6">
    <location>
        <begin position="283"/>
        <end position="307"/>
    </location>
</feature>
<evidence type="ECO:0000256" key="1">
    <source>
        <dbReference type="ARBA" id="ARBA00022387"/>
    </source>
</evidence>
<keyword evidence="2 7" id="KW-0732">Signal</keyword>
<evidence type="ECO:0000256" key="2">
    <source>
        <dbReference type="ARBA" id="ARBA00022729"/>
    </source>
</evidence>
<dbReference type="EMBL" id="ML213504">
    <property type="protein sequence ID" value="TFK56222.1"/>
    <property type="molecule type" value="Genomic_DNA"/>
</dbReference>
<feature type="domain" description="MRH" evidence="8">
    <location>
        <begin position="438"/>
        <end position="543"/>
    </location>
</feature>
<evidence type="ECO:0000313" key="10">
    <source>
        <dbReference type="Proteomes" id="UP000305948"/>
    </source>
</evidence>
<evidence type="ECO:0000313" key="9">
    <source>
        <dbReference type="EMBL" id="TFK56222.1"/>
    </source>
</evidence>
<dbReference type="PANTHER" id="PTHR12630:SF1">
    <property type="entry name" value="GLUCOSIDASE 2 SUBUNIT BETA"/>
    <property type="match status" value="1"/>
</dbReference>
<dbReference type="InterPro" id="IPR044865">
    <property type="entry name" value="MRH_dom"/>
</dbReference>
<dbReference type="Pfam" id="PF12999">
    <property type="entry name" value="PRKCSH-like"/>
    <property type="match status" value="1"/>
</dbReference>
<dbReference type="PROSITE" id="PS51914">
    <property type="entry name" value="MRH"/>
    <property type="match status" value="1"/>
</dbReference>
<dbReference type="GO" id="GO:0017177">
    <property type="term" value="C:glucosidase II complex"/>
    <property type="evidence" value="ECO:0007669"/>
    <property type="project" value="TreeGrafter"/>
</dbReference>
<evidence type="ECO:0000256" key="7">
    <source>
        <dbReference type="SAM" id="SignalP"/>
    </source>
</evidence>
<dbReference type="Proteomes" id="UP000305948">
    <property type="component" value="Unassembled WGS sequence"/>
</dbReference>
<organism evidence="9 10">
    <name type="scientific">Heliocybe sulcata</name>
    <dbReference type="NCBI Taxonomy" id="5364"/>
    <lineage>
        <taxon>Eukaryota</taxon>
        <taxon>Fungi</taxon>
        <taxon>Dikarya</taxon>
        <taxon>Basidiomycota</taxon>
        <taxon>Agaricomycotina</taxon>
        <taxon>Agaricomycetes</taxon>
        <taxon>Gloeophyllales</taxon>
        <taxon>Gloeophyllaceae</taxon>
        <taxon>Heliocybe</taxon>
    </lineage>
</organism>